<dbReference type="EMBL" id="BART01037640">
    <property type="protein sequence ID" value="GAH09573.1"/>
    <property type="molecule type" value="Genomic_DNA"/>
</dbReference>
<organism evidence="1">
    <name type="scientific">marine sediment metagenome</name>
    <dbReference type="NCBI Taxonomy" id="412755"/>
    <lineage>
        <taxon>unclassified sequences</taxon>
        <taxon>metagenomes</taxon>
        <taxon>ecological metagenomes</taxon>
    </lineage>
</organism>
<sequence>RVAERLVKIVEVHGPRPSAQKRYEKLYPIFKNAYKALVPIYEQIASLK</sequence>
<accession>X1ELP5</accession>
<comment type="caution">
    <text evidence="1">The sequence shown here is derived from an EMBL/GenBank/DDBJ whole genome shotgun (WGS) entry which is preliminary data.</text>
</comment>
<gene>
    <name evidence="1" type="ORF">S01H4_62868</name>
</gene>
<reference evidence="1" key="1">
    <citation type="journal article" date="2014" name="Front. Microbiol.">
        <title>High frequency of phylogenetically diverse reductive dehalogenase-homologous genes in deep subseafloor sedimentary metagenomes.</title>
        <authorList>
            <person name="Kawai M."/>
            <person name="Futagami T."/>
            <person name="Toyoda A."/>
            <person name="Takaki Y."/>
            <person name="Nishi S."/>
            <person name="Hori S."/>
            <person name="Arai W."/>
            <person name="Tsubouchi T."/>
            <person name="Morono Y."/>
            <person name="Uchiyama I."/>
            <person name="Ito T."/>
            <person name="Fujiyama A."/>
            <person name="Inagaki F."/>
            <person name="Takami H."/>
        </authorList>
    </citation>
    <scope>NUCLEOTIDE SEQUENCE</scope>
    <source>
        <strain evidence="1">Expedition CK06-06</strain>
    </source>
</reference>
<dbReference type="AlphaFoldDB" id="X1ELP5"/>
<protein>
    <submittedName>
        <fullName evidence="1">Uncharacterized protein</fullName>
    </submittedName>
</protein>
<proteinExistence type="predicted"/>
<feature type="non-terminal residue" evidence="1">
    <location>
        <position position="1"/>
    </location>
</feature>
<evidence type="ECO:0000313" key="1">
    <source>
        <dbReference type="EMBL" id="GAH09573.1"/>
    </source>
</evidence>
<name>X1ELP5_9ZZZZ</name>
<dbReference type="Gene3D" id="3.30.420.40">
    <property type="match status" value="1"/>
</dbReference>